<sequence>MHRSLLIAEIQLSIFDQVFNVDRRPDRKTLAALARTCRAFTETALDVQWRHLDFFVRVIQCLPRDLWNLDAGSDGNISVLTFQRTMIPSDWAVFQKYARRVRFVMGPGAVTHSNPGRAISIDGQVFIALCSAPAPIPLLPNLTSLNWNLRARGHIHILWRLISPSLTSLMLCVQASTLTSPRDLSLLALLGHVCPSLKEFHVVGAGDARGVVHALTWSVCRMQNLTAITNHHLGSEAILHLARLPSLTHLTISIPPNFNPISTVLHLRKPAFSSLRELNVCSDTLVRTTAFLKLIDVAPEVVVARANSASGAVVVADLFATLASSCSPNAVHNVRISDITYPSIEVDPQDYTIGLQELRPLLRFAKLRHLHLDTECSFALDDTTLLEMAKAWPNIVVLSLNRYARWDIAAQVTPLGFLTLLQRCPNLAELSIAIDFSSIDSELPLDRPRSGFSTKTLEELHLGNSRVEYPIAIAAFLADILPSSVWVTTIWGSENFVDEPFAQLREQRWEVVKKLLKEFAAAREQELQRDENSMVVD</sequence>
<organism evidence="1 2">
    <name type="scientific">Leucogyrophana mollusca</name>
    <dbReference type="NCBI Taxonomy" id="85980"/>
    <lineage>
        <taxon>Eukaryota</taxon>
        <taxon>Fungi</taxon>
        <taxon>Dikarya</taxon>
        <taxon>Basidiomycota</taxon>
        <taxon>Agaricomycotina</taxon>
        <taxon>Agaricomycetes</taxon>
        <taxon>Agaricomycetidae</taxon>
        <taxon>Boletales</taxon>
        <taxon>Boletales incertae sedis</taxon>
        <taxon>Leucogyrophana</taxon>
    </lineage>
</organism>
<name>A0ACB8BXV5_9AGAM</name>
<evidence type="ECO:0000313" key="2">
    <source>
        <dbReference type="Proteomes" id="UP000790709"/>
    </source>
</evidence>
<accession>A0ACB8BXV5</accession>
<proteinExistence type="predicted"/>
<dbReference type="Proteomes" id="UP000790709">
    <property type="component" value="Unassembled WGS sequence"/>
</dbReference>
<evidence type="ECO:0000313" key="1">
    <source>
        <dbReference type="EMBL" id="KAH7930244.1"/>
    </source>
</evidence>
<dbReference type="EMBL" id="MU266333">
    <property type="protein sequence ID" value="KAH7930244.1"/>
    <property type="molecule type" value="Genomic_DNA"/>
</dbReference>
<reference evidence="1" key="1">
    <citation type="journal article" date="2021" name="New Phytol.">
        <title>Evolutionary innovations through gain and loss of genes in the ectomycorrhizal Boletales.</title>
        <authorList>
            <person name="Wu G."/>
            <person name="Miyauchi S."/>
            <person name="Morin E."/>
            <person name="Kuo A."/>
            <person name="Drula E."/>
            <person name="Varga T."/>
            <person name="Kohler A."/>
            <person name="Feng B."/>
            <person name="Cao Y."/>
            <person name="Lipzen A."/>
            <person name="Daum C."/>
            <person name="Hundley H."/>
            <person name="Pangilinan J."/>
            <person name="Johnson J."/>
            <person name="Barry K."/>
            <person name="LaButti K."/>
            <person name="Ng V."/>
            <person name="Ahrendt S."/>
            <person name="Min B."/>
            <person name="Choi I.G."/>
            <person name="Park H."/>
            <person name="Plett J.M."/>
            <person name="Magnuson J."/>
            <person name="Spatafora J.W."/>
            <person name="Nagy L.G."/>
            <person name="Henrissat B."/>
            <person name="Grigoriev I.V."/>
            <person name="Yang Z.L."/>
            <person name="Xu J."/>
            <person name="Martin F.M."/>
        </authorList>
    </citation>
    <scope>NUCLEOTIDE SEQUENCE</scope>
    <source>
        <strain evidence="1">KUC20120723A-06</strain>
    </source>
</reference>
<protein>
    <submittedName>
        <fullName evidence="1">Uncharacterized protein</fullName>
    </submittedName>
</protein>
<comment type="caution">
    <text evidence="1">The sequence shown here is derived from an EMBL/GenBank/DDBJ whole genome shotgun (WGS) entry which is preliminary data.</text>
</comment>
<keyword evidence="2" id="KW-1185">Reference proteome</keyword>
<gene>
    <name evidence="1" type="ORF">BV22DRAFT_66416</name>
</gene>